<dbReference type="Proteomes" id="UP000675920">
    <property type="component" value="Unplaced"/>
</dbReference>
<dbReference type="InterPro" id="IPR037021">
    <property type="entry name" value="RnfH_sf"/>
</dbReference>
<dbReference type="InterPro" id="IPR016155">
    <property type="entry name" value="Mopterin_synth/thiamin_S_b"/>
</dbReference>
<evidence type="ECO:0000313" key="3">
    <source>
        <dbReference type="Proteomes" id="UP000675920"/>
    </source>
</evidence>
<reference evidence="4" key="2">
    <citation type="submission" date="2025-08" db="UniProtKB">
        <authorList>
            <consortium name="RefSeq"/>
        </authorList>
    </citation>
    <scope>IDENTIFICATION</scope>
</reference>
<keyword evidence="3" id="KW-1185">Reference proteome</keyword>
<sequence>MTERMGLIACEICYAEEQDIFVKKLQLPDGASVKVALQKACLGHLIAGIEAGVLKIGTYSKPRILGDVIAAGDRIEIYRPLRADPKLVRKCKVEKQRTENPDRWIRR</sequence>
<dbReference type="PANTHER" id="PTHR37483:SF1">
    <property type="entry name" value="UPF0125 PROTEIN RATB"/>
    <property type="match status" value="1"/>
</dbReference>
<dbReference type="HAMAP" id="MF_00460">
    <property type="entry name" value="UPF0125_RnfH"/>
    <property type="match status" value="1"/>
</dbReference>
<protein>
    <recommendedName>
        <fullName evidence="2">UPF0125 protein</fullName>
    </recommendedName>
</protein>
<dbReference type="RefSeq" id="WP_084544953.1">
    <property type="nucleotide sequence ID" value="NZ_AXWS01000008.1"/>
</dbReference>
<proteinExistence type="inferred from homology"/>
<comment type="similarity">
    <text evidence="1 2">Belongs to the UPF0125 (RnfH) family.</text>
</comment>
<dbReference type="AlphaFoldDB" id="A0ABD8F5I9"/>
<evidence type="ECO:0000256" key="1">
    <source>
        <dbReference type="ARBA" id="ARBA00010645"/>
    </source>
</evidence>
<dbReference type="Pfam" id="PF03658">
    <property type="entry name" value="Ub-RnfH"/>
    <property type="match status" value="1"/>
</dbReference>
<organism evidence="3 4">
    <name type="scientific">Derxia gummosa DSM 723</name>
    <dbReference type="NCBI Taxonomy" id="1121388"/>
    <lineage>
        <taxon>Bacteria</taxon>
        <taxon>Pseudomonadati</taxon>
        <taxon>Pseudomonadota</taxon>
        <taxon>Betaproteobacteria</taxon>
        <taxon>Burkholderiales</taxon>
        <taxon>Alcaligenaceae</taxon>
        <taxon>Derxia</taxon>
    </lineage>
</organism>
<dbReference type="SUPFAM" id="SSF54285">
    <property type="entry name" value="MoaD/ThiS"/>
    <property type="match status" value="1"/>
</dbReference>
<dbReference type="InterPro" id="IPR005346">
    <property type="entry name" value="RnfH"/>
</dbReference>
<evidence type="ECO:0000313" key="4">
    <source>
        <dbReference type="RefSeq" id="WP_084544953.1"/>
    </source>
</evidence>
<dbReference type="Gene3D" id="3.10.20.280">
    <property type="entry name" value="RnfH-like"/>
    <property type="match status" value="1"/>
</dbReference>
<dbReference type="PANTHER" id="PTHR37483">
    <property type="entry name" value="UPF0125 PROTEIN RATB"/>
    <property type="match status" value="1"/>
</dbReference>
<accession>A0ABD8F5I9</accession>
<name>A0ABD8F5I9_9BURK</name>
<reference evidence="4" key="1">
    <citation type="journal article" date="2006" name="Genome Biol.">
        <title>The prokaryotic antecedents of the ubiquitin-signaling system and the early evolution of ubiquitin-like beta-grasp domains.</title>
        <authorList>
            <person name="Iyer L.M."/>
            <person name="Burroughs A.M."/>
            <person name="Aravind L."/>
        </authorList>
    </citation>
    <scope>NUCLEOTIDE SEQUENCE</scope>
</reference>
<evidence type="ECO:0000256" key="2">
    <source>
        <dbReference type="HAMAP-Rule" id="MF_00460"/>
    </source>
</evidence>